<dbReference type="Gene3D" id="3.40.980.20">
    <property type="entry name" value="Four-carbon acid sugar kinase, nucleotide binding domain"/>
    <property type="match status" value="1"/>
</dbReference>
<keyword evidence="2" id="KW-0808">Transferase</keyword>
<dbReference type="InterPro" id="IPR010737">
    <property type="entry name" value="4-carb_acid_sugar_kinase_N"/>
</dbReference>
<keyword evidence="10" id="KW-1185">Reference proteome</keyword>
<reference evidence="9 10" key="1">
    <citation type="submission" date="2019-11" db="EMBL/GenBank/DDBJ databases">
        <title>Draft genome sequences of five Paenibacillus species of dairy origin.</title>
        <authorList>
            <person name="Olajide A.M."/>
            <person name="Chen S."/>
            <person name="Lapointe G."/>
        </authorList>
    </citation>
    <scope>NUCLEOTIDE SEQUENCE [LARGE SCALE GENOMIC DNA]</scope>
    <source>
        <strain evidence="9 10">2CS3</strain>
    </source>
</reference>
<gene>
    <name evidence="9" type="ORF">GNP93_14105</name>
</gene>
<feature type="domain" description="Four-carbon acid sugar kinase N-terminal" evidence="7">
    <location>
        <begin position="7"/>
        <end position="228"/>
    </location>
</feature>
<sequence>MRLVDNIIIVSDDLTGANDSGVQFAKHGIPTVVCIDDCQLPDPASEGTACVINVESRSLSPEEAYRKWGRLLESIDLSSYQIVFKKIDSTLRGNVGKEIQACMETGLFKAAIVVPAYPQKGRKTVGGYQLVHQQLLEDSEISRDPKFPVTHSKVSEIIRRQWNCSIGEIGISTIRSGAWLSQLEALQRAGENVFVFDSATEDDIKQIVAELSGQRVLWVGAAGLAEALAGQYPRQMLQTVQPTEGSGGPPVLVMAGSVSAVTLGQVESLKQDGFESLLIDPLIFLDEANGDKGNDRLLEIETISSKAKQCIASGKSVVISTDVSAAKRNQVQAFLQESGIGGMDGGDRIADGMGKLAAAIMSQGSLAGAVLTGGDIAYRTCKHLGVRSLRIIDEVEEGLPLCLTEGAWTMPIVTKAGAFGHRHSMLIAARAIRSLGHSPMSGGGVADQTGAQGLSSGRNI</sequence>
<dbReference type="InterPro" id="IPR037051">
    <property type="entry name" value="4-carb_acid_sugar_kinase_N_sf"/>
</dbReference>
<dbReference type="Pfam" id="PF17042">
    <property type="entry name" value="NBD_C"/>
    <property type="match status" value="1"/>
</dbReference>
<evidence type="ECO:0000259" key="8">
    <source>
        <dbReference type="Pfam" id="PF17042"/>
    </source>
</evidence>
<dbReference type="AlphaFoldDB" id="A0A7X3CU58"/>
<evidence type="ECO:0000256" key="3">
    <source>
        <dbReference type="ARBA" id="ARBA00022741"/>
    </source>
</evidence>
<name>A0A7X3CU58_9BACL</name>
<accession>A0A7X3CU58</accession>
<comment type="similarity">
    <text evidence="1">Belongs to the four-carbon acid sugar kinase family.</text>
</comment>
<evidence type="ECO:0000259" key="7">
    <source>
        <dbReference type="Pfam" id="PF07005"/>
    </source>
</evidence>
<dbReference type="Pfam" id="PF07005">
    <property type="entry name" value="SBD_N"/>
    <property type="match status" value="1"/>
</dbReference>
<dbReference type="SUPFAM" id="SSF142764">
    <property type="entry name" value="YgbK-like"/>
    <property type="match status" value="1"/>
</dbReference>
<dbReference type="EMBL" id="WNZX01000011">
    <property type="protein sequence ID" value="MUG71802.1"/>
    <property type="molecule type" value="Genomic_DNA"/>
</dbReference>
<evidence type="ECO:0000256" key="2">
    <source>
        <dbReference type="ARBA" id="ARBA00022679"/>
    </source>
</evidence>
<evidence type="ECO:0000313" key="10">
    <source>
        <dbReference type="Proteomes" id="UP000450917"/>
    </source>
</evidence>
<feature type="domain" description="Four-carbon acid sugar kinase nucleotide binding" evidence="8">
    <location>
        <begin position="252"/>
        <end position="424"/>
    </location>
</feature>
<dbReference type="InterPro" id="IPR031475">
    <property type="entry name" value="NBD_C"/>
</dbReference>
<dbReference type="Gene3D" id="3.40.50.10840">
    <property type="entry name" value="Putative sugar-binding, N-terminal domain"/>
    <property type="match status" value="1"/>
</dbReference>
<dbReference type="GO" id="GO:0005524">
    <property type="term" value="F:ATP binding"/>
    <property type="evidence" value="ECO:0007669"/>
    <property type="project" value="UniProtKB-KW"/>
</dbReference>
<organism evidence="9 10">
    <name type="scientific">Paenibacillus validus</name>
    <dbReference type="NCBI Taxonomy" id="44253"/>
    <lineage>
        <taxon>Bacteria</taxon>
        <taxon>Bacillati</taxon>
        <taxon>Bacillota</taxon>
        <taxon>Bacilli</taxon>
        <taxon>Bacillales</taxon>
        <taxon>Paenibacillaceae</taxon>
        <taxon>Paenibacillus</taxon>
    </lineage>
</organism>
<dbReference type="InterPro" id="IPR042213">
    <property type="entry name" value="NBD_C_sf"/>
</dbReference>
<evidence type="ECO:0000256" key="5">
    <source>
        <dbReference type="ARBA" id="ARBA00022840"/>
    </source>
</evidence>
<keyword evidence="3" id="KW-0547">Nucleotide-binding</keyword>
<proteinExistence type="inferred from homology"/>
<comment type="caution">
    <text evidence="9">The sequence shown here is derived from an EMBL/GenBank/DDBJ whole genome shotgun (WGS) entry which is preliminary data.</text>
</comment>
<dbReference type="Proteomes" id="UP000450917">
    <property type="component" value="Unassembled WGS sequence"/>
</dbReference>
<evidence type="ECO:0000256" key="1">
    <source>
        <dbReference type="ARBA" id="ARBA00005715"/>
    </source>
</evidence>
<keyword evidence="5" id="KW-0067">ATP-binding</keyword>
<keyword evidence="4 9" id="KW-0418">Kinase</keyword>
<protein>
    <submittedName>
        <fullName evidence="9">Four-carbon acid sugar kinase family protein</fullName>
    </submittedName>
</protein>
<keyword evidence="6" id="KW-0119">Carbohydrate metabolism</keyword>
<dbReference type="GO" id="GO:0016301">
    <property type="term" value="F:kinase activity"/>
    <property type="evidence" value="ECO:0007669"/>
    <property type="project" value="UniProtKB-KW"/>
</dbReference>
<evidence type="ECO:0000256" key="6">
    <source>
        <dbReference type="ARBA" id="ARBA00023277"/>
    </source>
</evidence>
<evidence type="ECO:0000256" key="4">
    <source>
        <dbReference type="ARBA" id="ARBA00022777"/>
    </source>
</evidence>
<evidence type="ECO:0000313" key="9">
    <source>
        <dbReference type="EMBL" id="MUG71802.1"/>
    </source>
</evidence>